<keyword evidence="1" id="KW-0808">Transferase</keyword>
<dbReference type="OrthoDB" id="9771846at2"/>
<keyword evidence="2" id="KW-1185">Reference proteome</keyword>
<gene>
    <name evidence="1" type="ORF">B7R54_04425</name>
</gene>
<accession>A0A3E0VF41</accession>
<sequence>MVQQSFPVPRPTTNPYLIMLAESIAAVPGVELRTFSWRAALLGRYDVFHVHWPEILVYGQSPLKARVRQVLTVALMVRLALTRTPIVRTLHNLELPSDVSRLQRALLVRMERQTTLWLCLNDNTPQRADREYLTIPHGHYRDWFAKYRWPEAVPGRVSFFGMVRAYKGVDSLLKAFRGLAGEVSLRAAGQARSAELADGLTELARLDPRVQLDLHFLSDEEIVEVVREAELVVLPYREMHNSGSVLTTLSLDRPVLVPANTVNDRLASEVGPGWIHQYESPLTAADIRSALDAVAGHSAAATPPDLSRRDWAEAGRRHYEAYLRAGELLAAGRRARARGTR</sequence>
<dbReference type="SUPFAM" id="SSF53756">
    <property type="entry name" value="UDP-Glycosyltransferase/glycogen phosphorylase"/>
    <property type="match status" value="1"/>
</dbReference>
<dbReference type="EMBL" id="NBWZ01000001">
    <property type="protein sequence ID" value="RFA08556.1"/>
    <property type="molecule type" value="Genomic_DNA"/>
</dbReference>
<proteinExistence type="predicted"/>
<comment type="caution">
    <text evidence="1">The sequence shown here is derived from an EMBL/GenBank/DDBJ whole genome shotgun (WGS) entry which is preliminary data.</text>
</comment>
<name>A0A3E0VF41_9MICO</name>
<dbReference type="Pfam" id="PF13692">
    <property type="entry name" value="Glyco_trans_1_4"/>
    <property type="match status" value="1"/>
</dbReference>
<dbReference type="Gene3D" id="3.40.50.2000">
    <property type="entry name" value="Glycogen Phosphorylase B"/>
    <property type="match status" value="1"/>
</dbReference>
<protein>
    <submittedName>
        <fullName evidence="1">Glycosyl transferase</fullName>
    </submittedName>
</protein>
<dbReference type="Proteomes" id="UP000256486">
    <property type="component" value="Unassembled WGS sequence"/>
</dbReference>
<evidence type="ECO:0000313" key="2">
    <source>
        <dbReference type="Proteomes" id="UP000256486"/>
    </source>
</evidence>
<evidence type="ECO:0000313" key="1">
    <source>
        <dbReference type="EMBL" id="RFA08556.1"/>
    </source>
</evidence>
<organism evidence="1 2">
    <name type="scientific">Subtercola boreus</name>
    <dbReference type="NCBI Taxonomy" id="120213"/>
    <lineage>
        <taxon>Bacteria</taxon>
        <taxon>Bacillati</taxon>
        <taxon>Actinomycetota</taxon>
        <taxon>Actinomycetes</taxon>
        <taxon>Micrococcales</taxon>
        <taxon>Microbacteriaceae</taxon>
        <taxon>Subtercola</taxon>
    </lineage>
</organism>
<reference evidence="1 2" key="1">
    <citation type="submission" date="2017-04" db="EMBL/GenBank/DDBJ databases">
        <title>Comparative genome analysis of Subtercola boreus.</title>
        <authorList>
            <person name="Cho Y.-J."/>
            <person name="Cho A."/>
            <person name="Kim O.-S."/>
            <person name="Lee J.-I."/>
        </authorList>
    </citation>
    <scope>NUCLEOTIDE SEQUENCE [LARGE SCALE GENOMIC DNA]</scope>
    <source>
        <strain evidence="1 2">K300</strain>
    </source>
</reference>
<dbReference type="AlphaFoldDB" id="A0A3E0VF41"/>
<dbReference type="GO" id="GO:0016740">
    <property type="term" value="F:transferase activity"/>
    <property type="evidence" value="ECO:0007669"/>
    <property type="project" value="UniProtKB-KW"/>
</dbReference>